<comment type="caution">
    <text evidence="4">The sequence shown here is derived from an EMBL/GenBank/DDBJ whole genome shotgun (WGS) entry which is preliminary data.</text>
</comment>
<evidence type="ECO:0000313" key="4">
    <source>
        <dbReference type="EMBL" id="CAG5074902.1"/>
    </source>
</evidence>
<organism evidence="4 5">
    <name type="scientific">Cotesia congregata</name>
    <name type="common">Parasitoid wasp</name>
    <name type="synonym">Apanteles congregatus</name>
    <dbReference type="NCBI Taxonomy" id="51543"/>
    <lineage>
        <taxon>Eukaryota</taxon>
        <taxon>Metazoa</taxon>
        <taxon>Ecdysozoa</taxon>
        <taxon>Arthropoda</taxon>
        <taxon>Hexapoda</taxon>
        <taxon>Insecta</taxon>
        <taxon>Pterygota</taxon>
        <taxon>Neoptera</taxon>
        <taxon>Endopterygota</taxon>
        <taxon>Hymenoptera</taxon>
        <taxon>Apocrita</taxon>
        <taxon>Ichneumonoidea</taxon>
        <taxon>Braconidae</taxon>
        <taxon>Microgastrinae</taxon>
        <taxon>Cotesia</taxon>
    </lineage>
</organism>
<dbReference type="AlphaFoldDB" id="A0A8J2EGF5"/>
<name>A0A8J2EGF5_COTCN</name>
<proteinExistence type="predicted"/>
<dbReference type="OrthoDB" id="60433at2759"/>
<keyword evidence="5" id="KW-1185">Reference proteome</keyword>
<dbReference type="InterPro" id="IPR050745">
    <property type="entry name" value="Multifunctional_regulatory"/>
</dbReference>
<reference evidence="4" key="1">
    <citation type="submission" date="2021-04" db="EMBL/GenBank/DDBJ databases">
        <authorList>
            <person name="Chebbi M.A.C M."/>
        </authorList>
    </citation>
    <scope>NUCLEOTIDE SEQUENCE</scope>
</reference>
<evidence type="ECO:0000256" key="2">
    <source>
        <dbReference type="ARBA" id="ARBA00023043"/>
    </source>
</evidence>
<sequence length="487" mass="57054">MYLALQIAFDLIPQNGINVNEPIITSGEFAGFTALHVACMKNKDDLVELLVNNYKADVNAMAADGTEPIHLACFYVPLDGQRDMRFIIRTGIKTIKILVEANANVNAKFGEGIFSKHVKNRKWCPDFGDKIPLVAYAVIYDKPLIIGLLKKVNVDIISLKNKTLLMYLVEQRCELFISDIMSNVEDPELMDKLMNHRDDDDDVPLSHYPLHPKQYGKFQYVKHFVLDDYDYFESDFFSELSNWGADMHALINNDPITFLPNLLAYRSCPMLEDLLPYYTSMSLPRVLYYATLPVDENSEHLIKTNSNRERLTYLERIRRNQKECIAIVLKDLVFRSEFRSPVPEQEAKLMDELIAKDEYFRKIVDDFKRNFIEKEFQERFIEFGDNKMTMYDLFKQVFDDKKVKLLAREENLLDALDEIVWQKVNVTRFLYSDIYREPIKLRIKNAKERVRLVENLKKISSLREAIPLPFEVVLDIVDLDEQFSRFR</sequence>
<dbReference type="InterPro" id="IPR036770">
    <property type="entry name" value="Ankyrin_rpt-contain_sf"/>
</dbReference>
<dbReference type="PROSITE" id="PS50297">
    <property type="entry name" value="ANK_REP_REGION"/>
    <property type="match status" value="1"/>
</dbReference>
<keyword evidence="2 3" id="KW-0040">ANK repeat</keyword>
<accession>A0A8J2EGF5</accession>
<dbReference type="SMART" id="SM00248">
    <property type="entry name" value="ANK"/>
    <property type="match status" value="2"/>
</dbReference>
<dbReference type="Pfam" id="PF12796">
    <property type="entry name" value="Ank_2"/>
    <property type="match status" value="1"/>
</dbReference>
<protein>
    <submittedName>
        <fullName evidence="4">Uncharacterized protein</fullName>
    </submittedName>
</protein>
<dbReference type="SUPFAM" id="SSF48403">
    <property type="entry name" value="Ankyrin repeat"/>
    <property type="match status" value="1"/>
</dbReference>
<dbReference type="PANTHER" id="PTHR24189">
    <property type="entry name" value="MYOTROPHIN"/>
    <property type="match status" value="1"/>
</dbReference>
<evidence type="ECO:0000313" key="5">
    <source>
        <dbReference type="Proteomes" id="UP000786811"/>
    </source>
</evidence>
<keyword evidence="1" id="KW-0677">Repeat</keyword>
<dbReference type="Proteomes" id="UP000786811">
    <property type="component" value="Unassembled WGS sequence"/>
</dbReference>
<gene>
    <name evidence="4" type="ORF">HICCMSTLAB_LOCUS1114</name>
</gene>
<dbReference type="PANTHER" id="PTHR24189:SF50">
    <property type="entry name" value="ANKYRIN REPEAT AND SOCS BOX PROTEIN 2"/>
    <property type="match status" value="1"/>
</dbReference>
<dbReference type="PROSITE" id="PS50088">
    <property type="entry name" value="ANK_REPEAT"/>
    <property type="match status" value="1"/>
</dbReference>
<evidence type="ECO:0000256" key="3">
    <source>
        <dbReference type="PROSITE-ProRule" id="PRU00023"/>
    </source>
</evidence>
<dbReference type="EMBL" id="CAJNRD030001116">
    <property type="protein sequence ID" value="CAG5074902.1"/>
    <property type="molecule type" value="Genomic_DNA"/>
</dbReference>
<evidence type="ECO:0000256" key="1">
    <source>
        <dbReference type="ARBA" id="ARBA00022737"/>
    </source>
</evidence>
<dbReference type="InterPro" id="IPR002110">
    <property type="entry name" value="Ankyrin_rpt"/>
</dbReference>
<feature type="repeat" description="ANK" evidence="3">
    <location>
        <begin position="30"/>
        <end position="53"/>
    </location>
</feature>
<dbReference type="Gene3D" id="1.25.40.20">
    <property type="entry name" value="Ankyrin repeat-containing domain"/>
    <property type="match status" value="1"/>
</dbReference>